<dbReference type="InterPro" id="IPR036280">
    <property type="entry name" value="Multihaem_cyt_sf"/>
</dbReference>
<name>A0A3D8J3P4_9HELI</name>
<protein>
    <submittedName>
        <fullName evidence="1">Uncharacterized protein</fullName>
    </submittedName>
</protein>
<dbReference type="Proteomes" id="UP000257045">
    <property type="component" value="Unassembled WGS sequence"/>
</dbReference>
<reference evidence="1 2" key="1">
    <citation type="submission" date="2018-04" db="EMBL/GenBank/DDBJ databases">
        <title>Novel Campyloabacter and Helicobacter Species and Strains.</title>
        <authorList>
            <person name="Mannion A.J."/>
            <person name="Shen Z."/>
            <person name="Fox J.G."/>
        </authorList>
    </citation>
    <scope>NUCLEOTIDE SEQUENCE [LARGE SCALE GENOMIC DNA]</scope>
    <source>
        <strain evidence="1 2">MIT 04-9366</strain>
    </source>
</reference>
<dbReference type="AlphaFoldDB" id="A0A3D8J3P4"/>
<gene>
    <name evidence="1" type="ORF">CQA58_00075</name>
</gene>
<accession>A0A3D8J3P4</accession>
<evidence type="ECO:0000313" key="2">
    <source>
        <dbReference type="Proteomes" id="UP000257045"/>
    </source>
</evidence>
<proteinExistence type="predicted"/>
<dbReference type="Gene3D" id="1.10.1130.10">
    <property type="entry name" value="Flavocytochrome C3, Chain A"/>
    <property type="match status" value="1"/>
</dbReference>
<dbReference type="EMBL" id="NXLV01000001">
    <property type="protein sequence ID" value="RDU72043.1"/>
    <property type="molecule type" value="Genomic_DNA"/>
</dbReference>
<keyword evidence="2" id="KW-1185">Reference proteome</keyword>
<dbReference type="SUPFAM" id="SSF48695">
    <property type="entry name" value="Multiheme cytochromes"/>
    <property type="match status" value="1"/>
</dbReference>
<sequence length="144" mass="16325">MSLAKGVCVFSGFCYKDKNKRERMRVVVFLSFFISLILACSGDCASCHFKLDYKSDERHKSMLECKSCHTEEKMNAIEMGGCGQDCFACHSPQKLQNPSLSKEHGMIPQCIECHKGLQKQLFNPQNLFKGGSVFEQMPNLFPQK</sequence>
<comment type="caution">
    <text evidence="1">The sequence shown here is derived from an EMBL/GenBank/DDBJ whole genome shotgun (WGS) entry which is preliminary data.</text>
</comment>
<organism evidence="1 2">
    <name type="scientific">Helicobacter brantae</name>
    <dbReference type="NCBI Taxonomy" id="375927"/>
    <lineage>
        <taxon>Bacteria</taxon>
        <taxon>Pseudomonadati</taxon>
        <taxon>Campylobacterota</taxon>
        <taxon>Epsilonproteobacteria</taxon>
        <taxon>Campylobacterales</taxon>
        <taxon>Helicobacteraceae</taxon>
        <taxon>Helicobacter</taxon>
    </lineage>
</organism>
<evidence type="ECO:0000313" key="1">
    <source>
        <dbReference type="EMBL" id="RDU72043.1"/>
    </source>
</evidence>